<dbReference type="PROSITE" id="PS50213">
    <property type="entry name" value="FAS1"/>
    <property type="match status" value="1"/>
</dbReference>
<dbReference type="Gene3D" id="2.30.180.10">
    <property type="entry name" value="FAS1 domain"/>
    <property type="match status" value="1"/>
</dbReference>
<evidence type="ECO:0000259" key="1">
    <source>
        <dbReference type="PROSITE" id="PS50213"/>
    </source>
</evidence>
<dbReference type="InterPro" id="IPR000782">
    <property type="entry name" value="FAS1_domain"/>
</dbReference>
<proteinExistence type="predicted"/>
<comment type="caution">
    <text evidence="2">The sequence shown here is derived from an EMBL/GenBank/DDBJ whole genome shotgun (WGS) entry which is preliminary data.</text>
</comment>
<dbReference type="Proteomes" id="UP000031980">
    <property type="component" value="Unassembled WGS sequence"/>
</dbReference>
<reference evidence="2 3" key="1">
    <citation type="submission" date="2014-07" db="EMBL/GenBank/DDBJ databases">
        <title>Porphyromonadaceae bacterium OUH 308042 = ATCC BAA-2681 = DSM 28342 draft genome.</title>
        <authorList>
            <person name="Sydenham T.V."/>
            <person name="Hasman H."/>
            <person name="Justensen U.S."/>
        </authorList>
    </citation>
    <scope>NUCLEOTIDE SEQUENCE [LARGE SCALE GENOMIC DNA]</scope>
    <source>
        <strain evidence="2 3">OUH 308042</strain>
    </source>
</reference>
<dbReference type="SUPFAM" id="SSF82153">
    <property type="entry name" value="FAS1 domain"/>
    <property type="match status" value="1"/>
</dbReference>
<dbReference type="RefSeq" id="WP_041504924.1">
    <property type="nucleotide sequence ID" value="NZ_JPIU01000037.1"/>
</dbReference>
<organism evidence="2 3">
    <name type="scientific">Sanguibacteroides justesenii</name>
    <dbReference type="NCBI Taxonomy" id="1547597"/>
    <lineage>
        <taxon>Bacteria</taxon>
        <taxon>Pseudomonadati</taxon>
        <taxon>Bacteroidota</taxon>
        <taxon>Bacteroidia</taxon>
        <taxon>Bacteroidales</taxon>
        <taxon>Porphyromonadaceae</taxon>
        <taxon>Sanguibacteroides</taxon>
    </lineage>
</organism>
<gene>
    <name evidence="2" type="ORF">BA92_04275</name>
</gene>
<feature type="domain" description="FAS1" evidence="1">
    <location>
        <begin position="33"/>
        <end position="202"/>
    </location>
</feature>
<protein>
    <recommendedName>
        <fullName evidence="1">FAS1 domain-containing protein</fullName>
    </recommendedName>
</protein>
<dbReference type="EMBL" id="JPIU01000037">
    <property type="protein sequence ID" value="KIO45686.1"/>
    <property type="molecule type" value="Genomic_DNA"/>
</dbReference>
<evidence type="ECO:0000313" key="3">
    <source>
        <dbReference type="Proteomes" id="UP000031980"/>
    </source>
</evidence>
<evidence type="ECO:0000313" key="2">
    <source>
        <dbReference type="EMBL" id="KIO45686.1"/>
    </source>
</evidence>
<dbReference type="InterPro" id="IPR036378">
    <property type="entry name" value="FAS1_dom_sf"/>
</dbReference>
<accession>A0A0C3RFT7</accession>
<sequence length="207" mass="23263">MRKIYMIVLIASFLWECDDNYFHDTGLANGVHDCTMWEYLRSDHENWDSTVLLIERAGLVPLFEGKSAEYPEITFFGPTNLSIIQFLLTTTDRAGNRLYHRIADIPAETCERLVKSHIIPGRRIKEDFDYEVRGTLTGGTILQTLTGIELRVFRTKGDYNGIPDIGPEGLGIHALVNGFIAGVASADIVTNTGMVHSLSYSYQMVEL</sequence>
<keyword evidence="3" id="KW-1185">Reference proteome</keyword>
<dbReference type="Pfam" id="PF02469">
    <property type="entry name" value="Fasciclin"/>
    <property type="match status" value="1"/>
</dbReference>
<name>A0A0C3RFT7_9PORP</name>
<dbReference type="AlphaFoldDB" id="A0A0C3RFT7"/>